<dbReference type="RefSeq" id="WP_209340423.1">
    <property type="nucleotide sequence ID" value="NZ_JAGIQL010000048.1"/>
</dbReference>
<proteinExistence type="predicted"/>
<reference evidence="2" key="1">
    <citation type="submission" date="2021-03" db="EMBL/GenBank/DDBJ databases">
        <title>Whole genome sequence of Streptomyces bomunensis MMS17-BM035.</title>
        <authorList>
            <person name="Lee J.H."/>
        </authorList>
    </citation>
    <scope>NUCLEOTIDE SEQUENCE</scope>
    <source>
        <strain evidence="2">MMS17-BM035</strain>
    </source>
</reference>
<dbReference type="Proteomes" id="UP000670475">
    <property type="component" value="Unassembled WGS sequence"/>
</dbReference>
<keyword evidence="3" id="KW-1185">Reference proteome</keyword>
<comment type="caution">
    <text evidence="2">The sequence shown here is derived from an EMBL/GenBank/DDBJ whole genome shotgun (WGS) entry which is preliminary data.</text>
</comment>
<accession>A0A940MCC6</accession>
<dbReference type="EMBL" id="JAGIQL010000048">
    <property type="protein sequence ID" value="MBP0458674.1"/>
    <property type="molecule type" value="Genomic_DNA"/>
</dbReference>
<organism evidence="2 3">
    <name type="scientific">Streptomyces montanisoli</name>
    <dbReference type="NCBI Taxonomy" id="2798581"/>
    <lineage>
        <taxon>Bacteria</taxon>
        <taxon>Bacillati</taxon>
        <taxon>Actinomycetota</taxon>
        <taxon>Actinomycetes</taxon>
        <taxon>Kitasatosporales</taxon>
        <taxon>Streptomycetaceae</taxon>
        <taxon>Streptomyces</taxon>
    </lineage>
</organism>
<dbReference type="AlphaFoldDB" id="A0A940MCC6"/>
<protein>
    <submittedName>
        <fullName evidence="2">Uncharacterized protein</fullName>
    </submittedName>
</protein>
<evidence type="ECO:0000256" key="1">
    <source>
        <dbReference type="SAM" id="MobiDB-lite"/>
    </source>
</evidence>
<gene>
    <name evidence="2" type="ORF">JFN87_14340</name>
</gene>
<evidence type="ECO:0000313" key="3">
    <source>
        <dbReference type="Proteomes" id="UP000670475"/>
    </source>
</evidence>
<feature type="compositionally biased region" description="Polar residues" evidence="1">
    <location>
        <begin position="47"/>
        <end position="58"/>
    </location>
</feature>
<name>A0A940MCC6_9ACTN</name>
<sequence length="259" mass="29819">MFTSYHVPLEERNKYPANTYFAIYPRPLLPDSKPIAVVIPELDVTEDPSSNRAPNGSATEGPHTDGNPVNDVLSEYRKDSEDLHLRRERIKRPFKIASPKLEQMCLVEYVATESAHYVYAADGALLARIYRTPGRLYPWPRRVRWHLEVAHSDEPSTRYSAPQGTIRAWTSFVIFSPLWVALILLRLLGEFLDSTDTDYVWGLPIRAKWRTGVVKWGLDYHGVGNTYYINPKALDPRVAYAQAIIHNWTPRREKKNQSQ</sequence>
<evidence type="ECO:0000313" key="2">
    <source>
        <dbReference type="EMBL" id="MBP0458674.1"/>
    </source>
</evidence>
<feature type="region of interest" description="Disordered" evidence="1">
    <location>
        <begin position="45"/>
        <end position="72"/>
    </location>
</feature>